<evidence type="ECO:0000256" key="6">
    <source>
        <dbReference type="ARBA" id="ARBA00022840"/>
    </source>
</evidence>
<dbReference type="Pfam" id="PF02367">
    <property type="entry name" value="TsaE"/>
    <property type="match status" value="1"/>
</dbReference>
<organism evidence="8 9">
    <name type="scientific">Gymnodinialimonas ceratoperidinii</name>
    <dbReference type="NCBI Taxonomy" id="2856823"/>
    <lineage>
        <taxon>Bacteria</taxon>
        <taxon>Pseudomonadati</taxon>
        <taxon>Pseudomonadota</taxon>
        <taxon>Alphaproteobacteria</taxon>
        <taxon>Rhodobacterales</taxon>
        <taxon>Paracoccaceae</taxon>
        <taxon>Gymnodinialimonas</taxon>
    </lineage>
</organism>
<dbReference type="EMBL" id="CP079194">
    <property type="protein sequence ID" value="QXT40166.1"/>
    <property type="molecule type" value="Genomic_DNA"/>
</dbReference>
<evidence type="ECO:0000313" key="9">
    <source>
        <dbReference type="Proteomes" id="UP000825009"/>
    </source>
</evidence>
<evidence type="ECO:0000256" key="2">
    <source>
        <dbReference type="ARBA" id="ARBA00022490"/>
    </source>
</evidence>
<accession>A0A8F6TWD1</accession>
<reference evidence="8 9" key="1">
    <citation type="submission" date="2021-07" db="EMBL/GenBank/DDBJ databases">
        <title>A novel Jannaschia species isolated from marine dinoflagellate Ceratoperidinium margalefii.</title>
        <authorList>
            <person name="Jiang Y."/>
            <person name="Li Z."/>
        </authorList>
    </citation>
    <scope>NUCLEOTIDE SEQUENCE [LARGE SCALE GENOMIC DNA]</scope>
    <source>
        <strain evidence="8 9">J12C1-MA-4</strain>
    </source>
</reference>
<dbReference type="PANTHER" id="PTHR33540">
    <property type="entry name" value="TRNA THREONYLCARBAMOYLADENOSINE BIOSYNTHESIS PROTEIN TSAE"/>
    <property type="match status" value="1"/>
</dbReference>
<dbReference type="Proteomes" id="UP000825009">
    <property type="component" value="Chromosome"/>
</dbReference>
<dbReference type="GO" id="GO:0002949">
    <property type="term" value="P:tRNA threonylcarbamoyladenosine modification"/>
    <property type="evidence" value="ECO:0007669"/>
    <property type="project" value="InterPro"/>
</dbReference>
<keyword evidence="4" id="KW-0479">Metal-binding</keyword>
<keyword evidence="9" id="KW-1185">Reference proteome</keyword>
<keyword evidence="5" id="KW-0547">Nucleotide-binding</keyword>
<dbReference type="InterPro" id="IPR003442">
    <property type="entry name" value="T6A_TsaE"/>
</dbReference>
<dbReference type="KEGG" id="gce:KYE46_02605"/>
<keyword evidence="7" id="KW-0460">Magnesium</keyword>
<name>A0A8F6TWD1_9RHOB</name>
<keyword evidence="3" id="KW-0819">tRNA processing</keyword>
<dbReference type="PANTHER" id="PTHR33540:SF2">
    <property type="entry name" value="TRNA THREONYLCARBAMOYLADENOSINE BIOSYNTHESIS PROTEIN TSAE"/>
    <property type="match status" value="1"/>
</dbReference>
<evidence type="ECO:0000256" key="3">
    <source>
        <dbReference type="ARBA" id="ARBA00022694"/>
    </source>
</evidence>
<dbReference type="GO" id="GO:0005524">
    <property type="term" value="F:ATP binding"/>
    <property type="evidence" value="ECO:0007669"/>
    <property type="project" value="UniProtKB-KW"/>
</dbReference>
<comment type="subcellular location">
    <subcellularLocation>
        <location evidence="1">Cytoplasm</location>
    </subcellularLocation>
</comment>
<keyword evidence="2" id="KW-0963">Cytoplasm</keyword>
<dbReference type="RefSeq" id="WP_219003259.1">
    <property type="nucleotide sequence ID" value="NZ_CP079194.1"/>
</dbReference>
<evidence type="ECO:0000313" key="8">
    <source>
        <dbReference type="EMBL" id="QXT40166.1"/>
    </source>
</evidence>
<evidence type="ECO:0000256" key="1">
    <source>
        <dbReference type="ARBA" id="ARBA00004496"/>
    </source>
</evidence>
<dbReference type="NCBIfam" id="TIGR00150">
    <property type="entry name" value="T6A_YjeE"/>
    <property type="match status" value="1"/>
</dbReference>
<dbReference type="GO" id="GO:0046872">
    <property type="term" value="F:metal ion binding"/>
    <property type="evidence" value="ECO:0007669"/>
    <property type="project" value="UniProtKB-KW"/>
</dbReference>
<evidence type="ECO:0000256" key="4">
    <source>
        <dbReference type="ARBA" id="ARBA00022723"/>
    </source>
</evidence>
<protein>
    <submittedName>
        <fullName evidence="8">tRNA (Adenosine(37)-N6)-threonylcarbamoyltransferase complex ATPase subunit type 1 TsaE</fullName>
    </submittedName>
</protein>
<proteinExistence type="predicted"/>
<evidence type="ECO:0000256" key="5">
    <source>
        <dbReference type="ARBA" id="ARBA00022741"/>
    </source>
</evidence>
<sequence length="176" mass="18900">MTQPLIPLPETDAPTLPDWPVVGAVDLPSPQATDALAARLAAVLRAGDALLLSGGLGAGKTHLARALIRAAMGNPEEPVPSPTFTLVQTYETGDTALWHADLYRLGDPSEVDELGLTEALDEAICLIEWPDRLAPDWPENAVLLHLTRRDDERREAVLHASPTSALATRVREALQP</sequence>
<keyword evidence="6" id="KW-0067">ATP-binding</keyword>
<dbReference type="GO" id="GO:0005737">
    <property type="term" value="C:cytoplasm"/>
    <property type="evidence" value="ECO:0007669"/>
    <property type="project" value="UniProtKB-SubCell"/>
</dbReference>
<dbReference type="AlphaFoldDB" id="A0A8F6TWD1"/>
<evidence type="ECO:0000256" key="7">
    <source>
        <dbReference type="ARBA" id="ARBA00022842"/>
    </source>
</evidence>
<gene>
    <name evidence="8" type="primary">tsaE</name>
    <name evidence="8" type="ORF">KYE46_02605</name>
</gene>